<dbReference type="PANTHER" id="PTHR21137:SF35">
    <property type="entry name" value="ODORANT RECEPTOR 19A-RELATED"/>
    <property type="match status" value="1"/>
</dbReference>
<keyword evidence="12" id="KW-1185">Reference proteome</keyword>
<feature type="transmembrane region" description="Helical" evidence="10">
    <location>
        <begin position="79"/>
        <end position="102"/>
    </location>
</feature>
<gene>
    <name evidence="11" type="ORF">WA026_019765</name>
</gene>
<keyword evidence="2" id="KW-1003">Cell membrane</keyword>
<evidence type="ECO:0000256" key="3">
    <source>
        <dbReference type="ARBA" id="ARBA00022606"/>
    </source>
</evidence>
<protein>
    <recommendedName>
        <fullName evidence="10">Odorant receptor</fullName>
    </recommendedName>
</protein>
<evidence type="ECO:0000256" key="4">
    <source>
        <dbReference type="ARBA" id="ARBA00022692"/>
    </source>
</evidence>
<evidence type="ECO:0000256" key="10">
    <source>
        <dbReference type="RuleBase" id="RU351113"/>
    </source>
</evidence>
<dbReference type="GO" id="GO:0004984">
    <property type="term" value="F:olfactory receptor activity"/>
    <property type="evidence" value="ECO:0007669"/>
    <property type="project" value="InterPro"/>
</dbReference>
<comment type="caution">
    <text evidence="11">The sequence shown here is derived from an EMBL/GenBank/DDBJ whole genome shotgun (WGS) entry which is preliminary data.</text>
</comment>
<dbReference type="GO" id="GO:0007165">
    <property type="term" value="P:signal transduction"/>
    <property type="evidence" value="ECO:0007669"/>
    <property type="project" value="UniProtKB-KW"/>
</dbReference>
<evidence type="ECO:0000313" key="11">
    <source>
        <dbReference type="EMBL" id="KAK9882249.1"/>
    </source>
</evidence>
<feature type="transmembrane region" description="Helical" evidence="10">
    <location>
        <begin position="304"/>
        <end position="325"/>
    </location>
</feature>
<dbReference type="AlphaFoldDB" id="A0AAW1UN71"/>
<keyword evidence="4 10" id="KW-0812">Transmembrane</keyword>
<evidence type="ECO:0000256" key="9">
    <source>
        <dbReference type="ARBA" id="ARBA00023224"/>
    </source>
</evidence>
<proteinExistence type="inferred from homology"/>
<keyword evidence="9 10" id="KW-0807">Transducer</keyword>
<comment type="similarity">
    <text evidence="10">Belongs to the insect chemoreceptor superfamily. Heteromeric odorant receptor channel (TC 1.A.69) family.</text>
</comment>
<dbReference type="InterPro" id="IPR004117">
    <property type="entry name" value="7tm6_olfct_rcpt"/>
</dbReference>
<evidence type="ECO:0000256" key="5">
    <source>
        <dbReference type="ARBA" id="ARBA00022725"/>
    </source>
</evidence>
<evidence type="ECO:0000256" key="2">
    <source>
        <dbReference type="ARBA" id="ARBA00022475"/>
    </source>
</evidence>
<keyword evidence="5 10" id="KW-0552">Olfaction</keyword>
<feature type="transmembrane region" description="Helical" evidence="10">
    <location>
        <begin position="54"/>
        <end position="73"/>
    </location>
</feature>
<dbReference type="GO" id="GO:0005886">
    <property type="term" value="C:plasma membrane"/>
    <property type="evidence" value="ECO:0007669"/>
    <property type="project" value="UniProtKB-SubCell"/>
</dbReference>
<evidence type="ECO:0000256" key="8">
    <source>
        <dbReference type="ARBA" id="ARBA00023170"/>
    </source>
</evidence>
<keyword evidence="8 10" id="KW-0675">Receptor</keyword>
<dbReference type="GO" id="GO:0005549">
    <property type="term" value="F:odorant binding"/>
    <property type="evidence" value="ECO:0007669"/>
    <property type="project" value="InterPro"/>
</dbReference>
<dbReference type="Pfam" id="PF02949">
    <property type="entry name" value="7tm_6"/>
    <property type="match status" value="1"/>
</dbReference>
<evidence type="ECO:0000256" key="7">
    <source>
        <dbReference type="ARBA" id="ARBA00023136"/>
    </source>
</evidence>
<feature type="transmembrane region" description="Helical" evidence="10">
    <location>
        <begin position="277"/>
        <end position="298"/>
    </location>
</feature>
<organism evidence="11 12">
    <name type="scientific">Henosepilachna vigintioctopunctata</name>
    <dbReference type="NCBI Taxonomy" id="420089"/>
    <lineage>
        <taxon>Eukaryota</taxon>
        <taxon>Metazoa</taxon>
        <taxon>Ecdysozoa</taxon>
        <taxon>Arthropoda</taxon>
        <taxon>Hexapoda</taxon>
        <taxon>Insecta</taxon>
        <taxon>Pterygota</taxon>
        <taxon>Neoptera</taxon>
        <taxon>Endopterygota</taxon>
        <taxon>Coleoptera</taxon>
        <taxon>Polyphaga</taxon>
        <taxon>Cucujiformia</taxon>
        <taxon>Coccinelloidea</taxon>
        <taxon>Coccinellidae</taxon>
        <taxon>Epilachninae</taxon>
        <taxon>Epilachnini</taxon>
        <taxon>Henosepilachna</taxon>
    </lineage>
</organism>
<keyword evidence="7 10" id="KW-0472">Membrane</keyword>
<accession>A0AAW1UN71</accession>
<keyword evidence="6 10" id="KW-1133">Transmembrane helix</keyword>
<reference evidence="11 12" key="1">
    <citation type="submission" date="2023-03" db="EMBL/GenBank/DDBJ databases">
        <title>Genome insight into feeding habits of ladybird beetles.</title>
        <authorList>
            <person name="Li H.-S."/>
            <person name="Huang Y.-H."/>
            <person name="Pang H."/>
        </authorList>
    </citation>
    <scope>NUCLEOTIDE SEQUENCE [LARGE SCALE GENOMIC DNA]</scope>
    <source>
        <strain evidence="11">SYSU_2023b</strain>
        <tissue evidence="11">Whole body</tissue>
    </source>
</reference>
<comment type="subcellular location">
    <subcellularLocation>
        <location evidence="1 10">Cell membrane</location>
        <topology evidence="1 10">Multi-pass membrane protein</topology>
    </subcellularLocation>
</comment>
<sequence length="404" mass="47503">MWNVRNITLDDEEEYLLRKNNNIEMSKGQIDPLGFILFMIKFLWNWTMMKMWAFLIYIQILGDLLAFSVQLVINFDSKFFLQFVGHISIQIFILVNIGNIIWTAEHMMDFITRYMLKSLPLKINGKKEYEKTTMDCLFLKIFIVIAIILSISNGLLHFYNDVYNENAVYLINFYRNNLPNFLASFLIFSYKCCLVIDPFMSVVSSFMISHYSFHTAFQLRIIKSFICKICVTNCEEKEQYYNSTNQKCITQRLKICIMLHQMICGEMNTLMKIIYKAILSYTIGVLFVGAGMMLTYLANGNENITKIMLSIGIFDGFLTIGLYAFNGQMLKDESEELRRELLNLPWYNMNKQNKSLYTIFLIRCEKPISFDTSLVQMDYLLMVRIFRALYSLSTIVSRAIHFQK</sequence>
<feature type="transmembrane region" description="Helical" evidence="10">
    <location>
        <begin position="179"/>
        <end position="200"/>
    </location>
</feature>
<name>A0AAW1UN71_9CUCU</name>
<keyword evidence="3 10" id="KW-0716">Sensory transduction</keyword>
<dbReference type="EMBL" id="JARQZJ010000073">
    <property type="protein sequence ID" value="KAK9882249.1"/>
    <property type="molecule type" value="Genomic_DNA"/>
</dbReference>
<dbReference type="Proteomes" id="UP001431783">
    <property type="component" value="Unassembled WGS sequence"/>
</dbReference>
<feature type="transmembrane region" description="Helical" evidence="10">
    <location>
        <begin position="137"/>
        <end position="159"/>
    </location>
</feature>
<evidence type="ECO:0000313" key="12">
    <source>
        <dbReference type="Proteomes" id="UP001431783"/>
    </source>
</evidence>
<evidence type="ECO:0000256" key="6">
    <source>
        <dbReference type="ARBA" id="ARBA00022989"/>
    </source>
</evidence>
<comment type="caution">
    <text evidence="10">Lacks conserved residue(s) required for the propagation of feature annotation.</text>
</comment>
<evidence type="ECO:0000256" key="1">
    <source>
        <dbReference type="ARBA" id="ARBA00004651"/>
    </source>
</evidence>
<dbReference type="PANTHER" id="PTHR21137">
    <property type="entry name" value="ODORANT RECEPTOR"/>
    <property type="match status" value="1"/>
</dbReference>